<dbReference type="InterPro" id="IPR003682">
    <property type="entry name" value="rRNA_ssu_MeTfrase_G"/>
</dbReference>
<dbReference type="Pfam" id="PF02527">
    <property type="entry name" value="GidB"/>
    <property type="match status" value="1"/>
</dbReference>
<dbReference type="PANTHER" id="PTHR31760">
    <property type="entry name" value="S-ADENOSYL-L-METHIONINE-DEPENDENT METHYLTRANSFERASES SUPERFAMILY PROTEIN"/>
    <property type="match status" value="1"/>
</dbReference>
<comment type="similarity">
    <text evidence="6">Belongs to the methyltransferase superfamily. RNA methyltransferase RsmG family.</text>
</comment>
<dbReference type="PIRSF" id="PIRSF003078">
    <property type="entry name" value="GidB"/>
    <property type="match status" value="1"/>
</dbReference>
<dbReference type="EC" id="2.1.1.-" evidence="6"/>
<comment type="function">
    <text evidence="6">Specifically methylates the N7 position of a guanine in 16S rRNA.</text>
</comment>
<reference evidence="8" key="1">
    <citation type="submission" date="2020-10" db="EMBL/GenBank/DDBJ databases">
        <authorList>
            <person name="Gilroy R."/>
        </authorList>
    </citation>
    <scope>NUCLEOTIDE SEQUENCE</scope>
    <source>
        <strain evidence="8">ChiSxjej1B13-7041</strain>
    </source>
</reference>
<evidence type="ECO:0000256" key="1">
    <source>
        <dbReference type="ARBA" id="ARBA00022490"/>
    </source>
</evidence>
<feature type="region of interest" description="Disordered" evidence="7">
    <location>
        <begin position="220"/>
        <end position="240"/>
    </location>
</feature>
<comment type="subcellular location">
    <subcellularLocation>
        <location evidence="6">Cytoplasm</location>
    </subcellularLocation>
</comment>
<evidence type="ECO:0000313" key="8">
    <source>
        <dbReference type="EMBL" id="HIR94299.1"/>
    </source>
</evidence>
<comment type="caution">
    <text evidence="8">The sequence shown here is derived from an EMBL/GenBank/DDBJ whole genome shotgun (WGS) entry which is preliminary data.</text>
</comment>
<name>A0A9D1JGR6_9FIRM</name>
<evidence type="ECO:0000256" key="2">
    <source>
        <dbReference type="ARBA" id="ARBA00022552"/>
    </source>
</evidence>
<feature type="binding site" evidence="6">
    <location>
        <position position="75"/>
    </location>
    <ligand>
        <name>S-adenosyl-L-methionine</name>
        <dbReference type="ChEBI" id="CHEBI:59789"/>
    </ligand>
</feature>
<feature type="binding site" evidence="6">
    <location>
        <position position="145"/>
    </location>
    <ligand>
        <name>S-adenosyl-L-methionine</name>
        <dbReference type="ChEBI" id="CHEBI:59789"/>
    </ligand>
</feature>
<evidence type="ECO:0000256" key="5">
    <source>
        <dbReference type="ARBA" id="ARBA00022691"/>
    </source>
</evidence>
<keyword evidence="4 6" id="KW-0808">Transferase</keyword>
<evidence type="ECO:0000256" key="6">
    <source>
        <dbReference type="HAMAP-Rule" id="MF_00074"/>
    </source>
</evidence>
<keyword evidence="2 6" id="KW-0698">rRNA processing</keyword>
<dbReference type="InterPro" id="IPR029063">
    <property type="entry name" value="SAM-dependent_MTases_sf"/>
</dbReference>
<organism evidence="8 9">
    <name type="scientific">Candidatus Egerieimonas intestinavium</name>
    <dbReference type="NCBI Taxonomy" id="2840777"/>
    <lineage>
        <taxon>Bacteria</taxon>
        <taxon>Bacillati</taxon>
        <taxon>Bacillota</taxon>
        <taxon>Clostridia</taxon>
        <taxon>Lachnospirales</taxon>
        <taxon>Lachnospiraceae</taxon>
        <taxon>Lachnospiraceae incertae sedis</taxon>
        <taxon>Candidatus Egerieimonas</taxon>
    </lineage>
</organism>
<dbReference type="SUPFAM" id="SSF53335">
    <property type="entry name" value="S-adenosyl-L-methionine-dependent methyltransferases"/>
    <property type="match status" value="1"/>
</dbReference>
<feature type="binding site" evidence="6">
    <location>
        <begin position="126"/>
        <end position="127"/>
    </location>
    <ligand>
        <name>S-adenosyl-L-methionine</name>
        <dbReference type="ChEBI" id="CHEBI:59789"/>
    </ligand>
</feature>
<protein>
    <recommendedName>
        <fullName evidence="6">Ribosomal RNA small subunit methyltransferase G</fullName>
        <ecNumber evidence="6">2.1.1.-</ecNumber>
    </recommendedName>
    <alternativeName>
        <fullName evidence="6">16S rRNA 7-methylguanosine methyltransferase</fullName>
        <shortName evidence="6">16S rRNA m7G methyltransferase</shortName>
    </alternativeName>
</protein>
<dbReference type="CDD" id="cd02440">
    <property type="entry name" value="AdoMet_MTases"/>
    <property type="match status" value="1"/>
</dbReference>
<gene>
    <name evidence="6 8" type="primary">rsmG</name>
    <name evidence="8" type="ORF">IAB98_12860</name>
</gene>
<dbReference type="EMBL" id="DVHU01000114">
    <property type="protein sequence ID" value="HIR94299.1"/>
    <property type="molecule type" value="Genomic_DNA"/>
</dbReference>
<dbReference type="Gene3D" id="3.40.50.150">
    <property type="entry name" value="Vaccinia Virus protein VP39"/>
    <property type="match status" value="1"/>
</dbReference>
<accession>A0A9D1JGR6</accession>
<dbReference type="NCBIfam" id="TIGR00138">
    <property type="entry name" value="rsmG_gidB"/>
    <property type="match status" value="1"/>
</dbReference>
<dbReference type="HAMAP" id="MF_00074">
    <property type="entry name" value="16SrRNA_methyltr_G"/>
    <property type="match status" value="1"/>
</dbReference>
<dbReference type="FunFam" id="3.40.50.150:FF:000041">
    <property type="entry name" value="Ribosomal RNA small subunit methyltransferase G"/>
    <property type="match status" value="1"/>
</dbReference>
<keyword evidence="3 6" id="KW-0489">Methyltransferase</keyword>
<keyword evidence="1 6" id="KW-0963">Cytoplasm</keyword>
<evidence type="ECO:0000313" key="9">
    <source>
        <dbReference type="Proteomes" id="UP000886841"/>
    </source>
</evidence>
<dbReference type="GO" id="GO:0005829">
    <property type="term" value="C:cytosol"/>
    <property type="evidence" value="ECO:0007669"/>
    <property type="project" value="TreeGrafter"/>
</dbReference>
<dbReference type="Proteomes" id="UP000886841">
    <property type="component" value="Unassembled WGS sequence"/>
</dbReference>
<reference evidence="8" key="2">
    <citation type="journal article" date="2021" name="PeerJ">
        <title>Extensive microbial diversity within the chicken gut microbiome revealed by metagenomics and culture.</title>
        <authorList>
            <person name="Gilroy R."/>
            <person name="Ravi A."/>
            <person name="Getino M."/>
            <person name="Pursley I."/>
            <person name="Horton D.L."/>
            <person name="Alikhan N.F."/>
            <person name="Baker D."/>
            <person name="Gharbi K."/>
            <person name="Hall N."/>
            <person name="Watson M."/>
            <person name="Adriaenssens E.M."/>
            <person name="Foster-Nyarko E."/>
            <person name="Jarju S."/>
            <person name="Secka A."/>
            <person name="Antonio M."/>
            <person name="Oren A."/>
            <person name="Chaudhuri R.R."/>
            <person name="La Ragione R."/>
            <person name="Hildebrand F."/>
            <person name="Pallen M.J."/>
        </authorList>
    </citation>
    <scope>NUCLEOTIDE SEQUENCE</scope>
    <source>
        <strain evidence="8">ChiSxjej1B13-7041</strain>
    </source>
</reference>
<feature type="binding site" evidence="6">
    <location>
        <position position="80"/>
    </location>
    <ligand>
        <name>S-adenosyl-L-methionine</name>
        <dbReference type="ChEBI" id="CHEBI:59789"/>
    </ligand>
</feature>
<dbReference type="GO" id="GO:0070043">
    <property type="term" value="F:rRNA (guanine-N7-)-methyltransferase activity"/>
    <property type="evidence" value="ECO:0007669"/>
    <property type="project" value="UniProtKB-UniRule"/>
</dbReference>
<evidence type="ECO:0000256" key="3">
    <source>
        <dbReference type="ARBA" id="ARBA00022603"/>
    </source>
</evidence>
<proteinExistence type="inferred from homology"/>
<sequence length="240" mass="27057">MEKFEQGLRELGIQLEQRQIDQFLAYYELLVEWNKVMNLTGITEFDDVVAKHFLDSLSLVKAVDVRQANTLLDVGTGAGFPGIPLKIAFPHLSVTLLDSLNKRLKFLNCVIADLQLTDIVTIHGRAEDFARQKEYREQFDLVVSRAVANLSTLSEYCLPYTDISGKFISYKSGKIQEELEQAEKAIGLLGGRLKEDIRFDLVGTEGRTLLVIEKQRRTPKTYPRKAGTPAKEPLGVKKAE</sequence>
<dbReference type="PANTHER" id="PTHR31760:SF0">
    <property type="entry name" value="S-ADENOSYL-L-METHIONINE-DEPENDENT METHYLTRANSFERASES SUPERFAMILY PROTEIN"/>
    <property type="match status" value="1"/>
</dbReference>
<evidence type="ECO:0000256" key="4">
    <source>
        <dbReference type="ARBA" id="ARBA00022679"/>
    </source>
</evidence>
<dbReference type="AlphaFoldDB" id="A0A9D1JGR6"/>
<evidence type="ECO:0000256" key="7">
    <source>
        <dbReference type="SAM" id="MobiDB-lite"/>
    </source>
</evidence>
<keyword evidence="5 6" id="KW-0949">S-adenosyl-L-methionine</keyword>
<comment type="caution">
    <text evidence="6">Lacks conserved residue(s) required for the propagation of feature annotation.</text>
</comment>